<organism evidence="1 2">
    <name type="scientific">Medicago truncatula</name>
    <name type="common">Barrel medic</name>
    <name type="synonym">Medicago tribuloides</name>
    <dbReference type="NCBI Taxonomy" id="3880"/>
    <lineage>
        <taxon>Eukaryota</taxon>
        <taxon>Viridiplantae</taxon>
        <taxon>Streptophyta</taxon>
        <taxon>Embryophyta</taxon>
        <taxon>Tracheophyta</taxon>
        <taxon>Spermatophyta</taxon>
        <taxon>Magnoliopsida</taxon>
        <taxon>eudicotyledons</taxon>
        <taxon>Gunneridae</taxon>
        <taxon>Pentapetalae</taxon>
        <taxon>rosids</taxon>
        <taxon>fabids</taxon>
        <taxon>Fabales</taxon>
        <taxon>Fabaceae</taxon>
        <taxon>Papilionoideae</taxon>
        <taxon>50 kb inversion clade</taxon>
        <taxon>NPAAA clade</taxon>
        <taxon>Hologalegina</taxon>
        <taxon>IRL clade</taxon>
        <taxon>Trifolieae</taxon>
        <taxon>Medicago</taxon>
    </lineage>
</organism>
<dbReference type="EMBL" id="PSQE01000006">
    <property type="protein sequence ID" value="RHN52192.1"/>
    <property type="molecule type" value="Genomic_DNA"/>
</dbReference>
<reference evidence="2" key="1">
    <citation type="journal article" date="2018" name="Nat. Plants">
        <title>Whole-genome landscape of Medicago truncatula symbiotic genes.</title>
        <authorList>
            <person name="Pecrix Y."/>
            <person name="Staton S.E."/>
            <person name="Sallet E."/>
            <person name="Lelandais-Briere C."/>
            <person name="Moreau S."/>
            <person name="Carrere S."/>
            <person name="Blein T."/>
            <person name="Jardinaud M.F."/>
            <person name="Latrasse D."/>
            <person name="Zouine M."/>
            <person name="Zahm M."/>
            <person name="Kreplak J."/>
            <person name="Mayjonade B."/>
            <person name="Satge C."/>
            <person name="Perez M."/>
            <person name="Cauet S."/>
            <person name="Marande W."/>
            <person name="Chantry-Darmon C."/>
            <person name="Lopez-Roques C."/>
            <person name="Bouchez O."/>
            <person name="Berard A."/>
            <person name="Debelle F."/>
            <person name="Munos S."/>
            <person name="Bendahmane A."/>
            <person name="Berges H."/>
            <person name="Niebel A."/>
            <person name="Buitink J."/>
            <person name="Frugier F."/>
            <person name="Benhamed M."/>
            <person name="Crespi M."/>
            <person name="Gouzy J."/>
            <person name="Gamas P."/>
        </authorList>
    </citation>
    <scope>NUCLEOTIDE SEQUENCE [LARGE SCALE GENOMIC DNA]</scope>
    <source>
        <strain evidence="2">cv. Jemalong A17</strain>
    </source>
</reference>
<accession>A0A396HFS0</accession>
<gene>
    <name evidence="1" type="ORF">MtrunA17_Chr6g0477801</name>
</gene>
<protein>
    <submittedName>
        <fullName evidence="1">Uncharacterized protein</fullName>
    </submittedName>
</protein>
<proteinExistence type="predicted"/>
<dbReference type="Proteomes" id="UP000265566">
    <property type="component" value="Chromosome 6"/>
</dbReference>
<name>A0A396HFS0_MEDTR</name>
<dbReference type="Gramene" id="rna36836">
    <property type="protein sequence ID" value="RHN52192.1"/>
    <property type="gene ID" value="gene36836"/>
</dbReference>
<evidence type="ECO:0000313" key="1">
    <source>
        <dbReference type="EMBL" id="RHN52192.1"/>
    </source>
</evidence>
<comment type="caution">
    <text evidence="1">The sequence shown here is derived from an EMBL/GenBank/DDBJ whole genome shotgun (WGS) entry which is preliminary data.</text>
</comment>
<sequence>MGSISKWTTPTIIRYMSACCVQSEVYQILHNVLCNMYFYVITM</sequence>
<dbReference type="AlphaFoldDB" id="A0A396HFS0"/>
<evidence type="ECO:0000313" key="2">
    <source>
        <dbReference type="Proteomes" id="UP000265566"/>
    </source>
</evidence>